<dbReference type="Proteomes" id="UP000004198">
    <property type="component" value="Unassembled WGS sequence"/>
</dbReference>
<evidence type="ECO:0000313" key="3">
    <source>
        <dbReference type="Proteomes" id="UP000004198"/>
    </source>
</evidence>
<evidence type="ECO:0000313" key="2">
    <source>
        <dbReference type="EMBL" id="EET84484.1"/>
    </source>
</evidence>
<accession>C6Q1Z1</accession>
<dbReference type="EMBL" id="ACVI01000154">
    <property type="protein sequence ID" value="EET84484.1"/>
    <property type="molecule type" value="Genomic_DNA"/>
</dbReference>
<dbReference type="AlphaFoldDB" id="C6Q1Z1"/>
<comment type="caution">
    <text evidence="2">The sequence shown here is derived from an EMBL/GenBank/DDBJ whole genome shotgun (WGS) entry which is preliminary data.</text>
</comment>
<keyword evidence="1" id="KW-0472">Membrane</keyword>
<sequence>MLAAIRWAVANSAYVIGLAASGSIVVYSTT</sequence>
<organism evidence="2 3">
    <name type="scientific">Clostridium carboxidivorans P7</name>
    <dbReference type="NCBI Taxonomy" id="536227"/>
    <lineage>
        <taxon>Bacteria</taxon>
        <taxon>Bacillati</taxon>
        <taxon>Bacillota</taxon>
        <taxon>Clostridia</taxon>
        <taxon>Eubacteriales</taxon>
        <taxon>Clostridiaceae</taxon>
        <taxon>Clostridium</taxon>
    </lineage>
</organism>
<keyword evidence="1" id="KW-0812">Transmembrane</keyword>
<feature type="transmembrane region" description="Helical" evidence="1">
    <location>
        <begin position="7"/>
        <end position="27"/>
    </location>
</feature>
<reference evidence="2 3" key="1">
    <citation type="submission" date="2009-06" db="EMBL/GenBank/DDBJ databases">
        <title>The draft genome of Clostridium carboxidivorans P7.</title>
        <authorList>
            <consortium name="US DOE Joint Genome Institute (JGI-PGF)"/>
            <person name="Lucas S."/>
            <person name="Copeland A."/>
            <person name="Lapidus A."/>
            <person name="Glavina del Rio T."/>
            <person name="Tice H."/>
            <person name="Bruce D."/>
            <person name="Goodwin L."/>
            <person name="Pitluck S."/>
            <person name="Larimer F."/>
            <person name="Land M.L."/>
            <person name="Hauser L."/>
            <person name="Hemme C.L."/>
        </authorList>
    </citation>
    <scope>NUCLEOTIDE SEQUENCE [LARGE SCALE GENOMIC DNA]</scope>
    <source>
        <strain evidence="2 3">P7</strain>
    </source>
</reference>
<name>C6Q1Z1_9CLOT</name>
<proteinExistence type="predicted"/>
<keyword evidence="3" id="KW-1185">Reference proteome</keyword>
<gene>
    <name evidence="2" type="ORF">CcarbDRAFT_5059</name>
</gene>
<evidence type="ECO:0000256" key="1">
    <source>
        <dbReference type="SAM" id="Phobius"/>
    </source>
</evidence>
<protein>
    <submittedName>
        <fullName evidence="2">Uncharacterized protein</fullName>
    </submittedName>
</protein>
<keyword evidence="1" id="KW-1133">Transmembrane helix</keyword>